<dbReference type="OrthoDB" id="6162190at2759"/>
<feature type="transmembrane region" description="Helical" evidence="2">
    <location>
        <begin position="271"/>
        <end position="298"/>
    </location>
</feature>
<accession>A0A7R8W8C8</accession>
<evidence type="ECO:0000256" key="2">
    <source>
        <dbReference type="SAM" id="Phobius"/>
    </source>
</evidence>
<feature type="compositionally biased region" description="Basic and acidic residues" evidence="1">
    <location>
        <begin position="723"/>
        <end position="739"/>
    </location>
</feature>
<sequence length="1144" mass="128965">METACGDHDQRCGPEIFEYTANKADGVVLLISESVTDNWNAATVSGTTGRSQFTAGNCISVSGTQPLSLEQQNGLNLQPNQVRNIVEGELETPERCQNIVEGELETRERCQNIVEEGELETRERCQNIVEGELETRERCQNIVEGELETRERGQNIVEGELETRERGQNIVEGELETRERGQNIVEGELETRERGQNSDLKQHSNSFESPSTGTAFITNGLRLGSSRQRRTVACVVRGGTVYLAGRFEIRLRRVIGVDEMGSFLLTVCYRVILTALGVVAAPFYCGLIFINVATAVIARVKFKSYKRMVEGSDLICVSQFLRLHGDVAEFLYFKLYWNTSAGMPTSEEKLTICQLLRARAIKVTEDPKYWKLRCKIQKFLGCYFWIERNASEGAPFNLVNVFDGPMDELVEQSNVRNRQIHRRRMWSLDVCEDGVVASFSHSLGDAVSLEALLQTLVAKNDRPVEMQPPRRDPLPLWKLFFALLRVPVDLFTFFHWETRNCAAQLFHPHRIFIDLPPIPTESLKQLALSRHATINQLLLANFSRTIKRYCGYLHARYICSCSHNETPHFRLPIGVAVSTRTAHSIQDPTRALSNDVSIAIIETSQIKHGTFDEEIRAAQEKCREKFDSLEAYSMSALQQFLSTIPHWIADLFIGGETARTGEIANILGPSFPLTLIGGREISMLRCNTFEPMSEERLNASSPSPVERLNTSSPSQIQRLNTRTPEHKLSVSSRTPEHKLSVSNTTPEHKLSVSSRTPERKLSVSSRTPERKLSVSSRTPERKLSVSSRTPEHKLSVSSRTPEHKLSVSSRTPEHKLSVSSRTPEHKLSVSSRTPEHKLSVSSRTPEHKLSVSSRTPEHKLSVSSRTPEHKLSVSSRTPEHKLSVSSRTPEHKLSVSSRTPEHKLSVSSRTPEHKLSVSSRTPEHKLSVSSRTPEHKLSVSSRTPEHKLSVSSRTPERKLSVSSRTPERKLSVSSRTPERKLSVSSRTPEHKLSVSSRTPEHKLSVSSRTPEHKLSVSSRTPEHKLSVSSRTPEHKLSVSSRTPERKLSVSSRTPERKLSVSSRTPERKLSVSSRTPEHNTRYRQDFCKSYLNALISRISNAFNCRKRKQSFSKLFRFHPKSTLPQPWCKGRGPLPGNRTLADEV</sequence>
<dbReference type="AlphaFoldDB" id="A0A7R8W8C8"/>
<keyword evidence="2" id="KW-0812">Transmembrane</keyword>
<proteinExistence type="predicted"/>
<gene>
    <name evidence="3" type="ORF">CTOB1V02_LOCUS4190</name>
</gene>
<feature type="region of interest" description="Disordered" evidence="1">
    <location>
        <begin position="182"/>
        <end position="213"/>
    </location>
</feature>
<organism evidence="3">
    <name type="scientific">Cyprideis torosa</name>
    <dbReference type="NCBI Taxonomy" id="163714"/>
    <lineage>
        <taxon>Eukaryota</taxon>
        <taxon>Metazoa</taxon>
        <taxon>Ecdysozoa</taxon>
        <taxon>Arthropoda</taxon>
        <taxon>Crustacea</taxon>
        <taxon>Oligostraca</taxon>
        <taxon>Ostracoda</taxon>
        <taxon>Podocopa</taxon>
        <taxon>Podocopida</taxon>
        <taxon>Cytherocopina</taxon>
        <taxon>Cytheroidea</taxon>
        <taxon>Cytherideidae</taxon>
        <taxon>Cyprideis</taxon>
    </lineage>
</organism>
<feature type="compositionally biased region" description="Basic and acidic residues" evidence="1">
    <location>
        <begin position="189"/>
        <end position="202"/>
    </location>
</feature>
<dbReference type="EMBL" id="OB660789">
    <property type="protein sequence ID" value="CAD7226267.1"/>
    <property type="molecule type" value="Genomic_DNA"/>
</dbReference>
<reference evidence="3" key="1">
    <citation type="submission" date="2020-11" db="EMBL/GenBank/DDBJ databases">
        <authorList>
            <person name="Tran Van P."/>
        </authorList>
    </citation>
    <scope>NUCLEOTIDE SEQUENCE</scope>
</reference>
<feature type="compositionally biased region" description="Polar residues" evidence="1">
    <location>
        <begin position="698"/>
        <end position="722"/>
    </location>
</feature>
<evidence type="ECO:0000256" key="1">
    <source>
        <dbReference type="SAM" id="MobiDB-lite"/>
    </source>
</evidence>
<protein>
    <submittedName>
        <fullName evidence="3">Uncharacterized protein</fullName>
    </submittedName>
</protein>
<name>A0A7R8W8C8_9CRUS</name>
<evidence type="ECO:0000313" key="3">
    <source>
        <dbReference type="EMBL" id="CAD7226267.1"/>
    </source>
</evidence>
<keyword evidence="2" id="KW-1133">Transmembrane helix</keyword>
<feature type="region of interest" description="Disordered" evidence="1">
    <location>
        <begin position="694"/>
        <end position="1078"/>
    </location>
</feature>
<feature type="compositionally biased region" description="Basic and acidic residues" evidence="1">
    <location>
        <begin position="746"/>
        <end position="1078"/>
    </location>
</feature>
<feature type="compositionally biased region" description="Polar residues" evidence="1">
    <location>
        <begin position="203"/>
        <end position="213"/>
    </location>
</feature>
<keyword evidence="2" id="KW-0472">Membrane</keyword>